<dbReference type="InterPro" id="IPR000477">
    <property type="entry name" value="RT_dom"/>
</dbReference>
<dbReference type="SUPFAM" id="SSF56219">
    <property type="entry name" value="DNase I-like"/>
    <property type="match status" value="1"/>
</dbReference>
<gene>
    <name evidence="2" type="primary">ORF208498</name>
</gene>
<dbReference type="Gene3D" id="3.60.10.10">
    <property type="entry name" value="Endonuclease/exonuclease/phosphatase"/>
    <property type="match status" value="1"/>
</dbReference>
<dbReference type="InterPro" id="IPR036691">
    <property type="entry name" value="Endo/exonu/phosph_ase_sf"/>
</dbReference>
<dbReference type="InterPro" id="IPR043502">
    <property type="entry name" value="DNA/RNA_pol_sf"/>
</dbReference>
<feature type="non-terminal residue" evidence="2">
    <location>
        <position position="677"/>
    </location>
</feature>
<evidence type="ECO:0000259" key="1">
    <source>
        <dbReference type="PROSITE" id="PS50878"/>
    </source>
</evidence>
<dbReference type="InterPro" id="IPR005135">
    <property type="entry name" value="Endo/exonuclease/phosphatase"/>
</dbReference>
<dbReference type="GO" id="GO:0003824">
    <property type="term" value="F:catalytic activity"/>
    <property type="evidence" value="ECO:0007669"/>
    <property type="project" value="InterPro"/>
</dbReference>
<dbReference type="CDD" id="cd09076">
    <property type="entry name" value="L1-EN"/>
    <property type="match status" value="1"/>
</dbReference>
<dbReference type="SUPFAM" id="SSF56672">
    <property type="entry name" value="DNA/RNA polymerases"/>
    <property type="match status" value="1"/>
</dbReference>
<name>A0A0B7BRV7_9EUPU</name>
<dbReference type="Pfam" id="PF03372">
    <property type="entry name" value="Exo_endo_phos"/>
    <property type="match status" value="1"/>
</dbReference>
<evidence type="ECO:0000313" key="2">
    <source>
        <dbReference type="EMBL" id="CEK95738.1"/>
    </source>
</evidence>
<feature type="domain" description="Reverse transcriptase" evidence="1">
    <location>
        <begin position="561"/>
        <end position="677"/>
    </location>
</feature>
<reference evidence="2" key="1">
    <citation type="submission" date="2014-12" db="EMBL/GenBank/DDBJ databases">
        <title>Insight into the proteome of Arion vulgaris.</title>
        <authorList>
            <person name="Aradska J."/>
            <person name="Bulat T."/>
            <person name="Smidak R."/>
            <person name="Sarate P."/>
            <person name="Gangsoo J."/>
            <person name="Sialana F."/>
            <person name="Bilban M."/>
            <person name="Lubec G."/>
        </authorList>
    </citation>
    <scope>NUCLEOTIDE SEQUENCE</scope>
    <source>
        <tissue evidence="2">Skin</tissue>
    </source>
</reference>
<accession>A0A0B7BRV7</accession>
<dbReference type="PROSITE" id="PS50878">
    <property type="entry name" value="RT_POL"/>
    <property type="match status" value="1"/>
</dbReference>
<dbReference type="Pfam" id="PF00078">
    <property type="entry name" value="RVT_1"/>
    <property type="match status" value="1"/>
</dbReference>
<dbReference type="EMBL" id="HACG01048873">
    <property type="protein sequence ID" value="CEK95738.1"/>
    <property type="molecule type" value="Transcribed_RNA"/>
</dbReference>
<proteinExistence type="predicted"/>
<organism evidence="2">
    <name type="scientific">Arion vulgaris</name>
    <dbReference type="NCBI Taxonomy" id="1028688"/>
    <lineage>
        <taxon>Eukaryota</taxon>
        <taxon>Metazoa</taxon>
        <taxon>Spiralia</taxon>
        <taxon>Lophotrochozoa</taxon>
        <taxon>Mollusca</taxon>
        <taxon>Gastropoda</taxon>
        <taxon>Heterobranchia</taxon>
        <taxon>Euthyneura</taxon>
        <taxon>Panpulmonata</taxon>
        <taxon>Eupulmonata</taxon>
        <taxon>Stylommatophora</taxon>
        <taxon>Helicina</taxon>
        <taxon>Arionoidea</taxon>
        <taxon>Arionidae</taxon>
        <taxon>Arion</taxon>
    </lineage>
</organism>
<dbReference type="PANTHER" id="PTHR19446">
    <property type="entry name" value="REVERSE TRANSCRIPTASES"/>
    <property type="match status" value="1"/>
</dbReference>
<protein>
    <recommendedName>
        <fullName evidence="1">Reverse transcriptase domain-containing protein</fullName>
    </recommendedName>
</protein>
<sequence length="677" mass="79340">MINGSQSEHSKVWGTHEALSGHTNDLRLALVEEIGTSPRTTKDVAMKQKHPSEDKQYMKTRKRHIRFATWNVRTLHQEGKLDNLILETTDMKVDIMGVAETRWKGEGYARRDDYIFIHSGGEYHERGVGILIKKEIEKYISGYWTYNDRMMLLKIRAKPFDIAIIQTYAPTSDHADEEIEKYYEDLQQILKQVKTTDILIIMGDMNSKIGKGKYKNIVGQYGLGTRNERGDRLIQFCEENNMVICNTFYQQESRRLYTWKSPGDRKRNQIDFIMIRNRFKNNVMNTKTYPGADINSDHNPVMIKLNIKLKKIDQPTRKEPHIDISALKQSEIQQKYCVEVKNKYECLMTECLEQYRRENPEEKVANKWDCLKQSIQTANKNLPVKESMKNQMWMTDEILEKMAERKKAKNTPKYTILDNEIRNMCRTTKVNWLETKCKEIEDMAEKHRTRDMHREIRQMTSKKNTVKSGGCIKNNNNQLLFDKTEILTRWTEYVTALFDDQRSSKHSIKCNDSPRILKSEVVRAIETMKRGKAAGLDNITVEMLTSLEDFGISTITDLCNDIYNTGYIPRDLKTSVFIPLPKKPKAQECTDYRTISLMSHITKILLKIIHERIKNKIDIEVGEEGFRKNRGTREAILCIRLLADKYIEVQKSIYLCFIDYSKAFDRVQHEKLIICLQ</sequence>
<dbReference type="AlphaFoldDB" id="A0A0B7BRV7"/>